<comment type="caution">
    <text evidence="3">The sequence shown here is derived from an EMBL/GenBank/DDBJ whole genome shotgun (WGS) entry which is preliminary data.</text>
</comment>
<evidence type="ECO:0000313" key="4">
    <source>
        <dbReference type="Proteomes" id="UP000656804"/>
    </source>
</evidence>
<dbReference type="NCBIfam" id="NF040603">
    <property type="entry name" value="choice_anch_P"/>
    <property type="match status" value="2"/>
</dbReference>
<evidence type="ECO:0000256" key="1">
    <source>
        <dbReference type="SAM" id="MobiDB-lite"/>
    </source>
</evidence>
<reference evidence="3" key="1">
    <citation type="submission" date="2020-11" db="EMBL/GenBank/DDBJ databases">
        <title>Nocardioides sp. CBS4Y-1, whole genome shotgun sequence.</title>
        <authorList>
            <person name="Tuo L."/>
        </authorList>
    </citation>
    <scope>NUCLEOTIDE SEQUENCE</scope>
    <source>
        <strain evidence="3">CBS4Y-1</strain>
    </source>
</reference>
<dbReference type="AlphaFoldDB" id="A0A930UW69"/>
<evidence type="ECO:0000256" key="2">
    <source>
        <dbReference type="SAM" id="SignalP"/>
    </source>
</evidence>
<evidence type="ECO:0000313" key="3">
    <source>
        <dbReference type="EMBL" id="MBF4161276.1"/>
    </source>
</evidence>
<dbReference type="Proteomes" id="UP000656804">
    <property type="component" value="Unassembled WGS sequence"/>
</dbReference>
<sequence length="444" mass="45523">MTSRTHLAALGVALTLAGAALAPTSALAAPATPSAPPVTQPVTQPESGRVTTGATTLDVQGKGRTPFTYQGSGYGTSVTGGQVPVGSGRTGLTRVSCTSQTGKSNRNYVAEAELPGAGTVDAVSSKVVTRRKGTRFETFAKHKVASVVLADTPLGSLSVSGVVAVAKAFHTPKGFGTYTNTKIAGITFTPPVGDPQVIPIPTPGQPVTIPGLATLTLGRGIEKHSQHDGRAFAVALVVKVIPTETVVKVGRSVAKITDGYKTGIFHGSSFPAKASVLGDIVKVGRVINRVMPCAGTDGQLQVEKAADVNIGDQVKVGAAEAKQIGRQNRQRATGREASQVAGVDIGGQLQVEAIKSYAKMTRYRSGKSNRNAGMSVGGITLGGQEISLDQLKQGIEIPGLAKVQADIRKKVGGGIKVIGLRITLLDGTGAVVDLATSQIRIDSK</sequence>
<feature type="chain" id="PRO_5036790185" evidence="2">
    <location>
        <begin position="29"/>
        <end position="444"/>
    </location>
</feature>
<feature type="region of interest" description="Disordered" evidence="1">
    <location>
        <begin position="28"/>
        <end position="52"/>
    </location>
</feature>
<accession>A0A930UW69</accession>
<name>A0A930UW69_9ACTN</name>
<dbReference type="EMBL" id="JADIVZ010000002">
    <property type="protein sequence ID" value="MBF4161276.1"/>
    <property type="molecule type" value="Genomic_DNA"/>
</dbReference>
<keyword evidence="2" id="KW-0732">Signal</keyword>
<organism evidence="3 4">
    <name type="scientific">Nocardioides acrostichi</name>
    <dbReference type="NCBI Taxonomy" id="2784339"/>
    <lineage>
        <taxon>Bacteria</taxon>
        <taxon>Bacillati</taxon>
        <taxon>Actinomycetota</taxon>
        <taxon>Actinomycetes</taxon>
        <taxon>Propionibacteriales</taxon>
        <taxon>Nocardioidaceae</taxon>
        <taxon>Nocardioides</taxon>
    </lineage>
</organism>
<feature type="signal peptide" evidence="2">
    <location>
        <begin position="1"/>
        <end position="28"/>
    </location>
</feature>
<protein>
    <submittedName>
        <fullName evidence="3">Uncharacterized protein</fullName>
    </submittedName>
</protein>
<gene>
    <name evidence="3" type="ORF">ISG29_06200</name>
</gene>
<proteinExistence type="predicted"/>
<dbReference type="RefSeq" id="WP_194502518.1">
    <property type="nucleotide sequence ID" value="NZ_JADIVZ010000002.1"/>
</dbReference>
<keyword evidence="4" id="KW-1185">Reference proteome</keyword>